<accession>A0AAX6M8E7</accession>
<name>A0AAX6M8E7_9PEZI</name>
<dbReference type="Proteomes" id="UP001369815">
    <property type="component" value="Unassembled WGS sequence"/>
</dbReference>
<gene>
    <name evidence="2" type="ORF">Daesc_009002</name>
</gene>
<keyword evidence="3" id="KW-1185">Reference proteome</keyword>
<evidence type="ECO:0000313" key="2">
    <source>
        <dbReference type="EMBL" id="KAK6948930.1"/>
    </source>
</evidence>
<proteinExistence type="predicted"/>
<reference evidence="2 3" key="1">
    <citation type="journal article" date="2024" name="Front Chem Biol">
        <title>Unveiling the potential of Daldinia eschscholtzii MFLUCC 19-0629 through bioactivity and bioinformatics studies for enhanced sustainable agriculture production.</title>
        <authorList>
            <person name="Brooks S."/>
            <person name="Weaver J.A."/>
            <person name="Klomchit A."/>
            <person name="Alharthi S.A."/>
            <person name="Onlamun T."/>
            <person name="Nurani R."/>
            <person name="Vong T.K."/>
            <person name="Alberti F."/>
            <person name="Greco C."/>
        </authorList>
    </citation>
    <scope>NUCLEOTIDE SEQUENCE [LARGE SCALE GENOMIC DNA]</scope>
    <source>
        <strain evidence="2">MFLUCC 19-0629</strain>
    </source>
</reference>
<protein>
    <submittedName>
        <fullName evidence="2">Uncharacterized protein</fullName>
    </submittedName>
</protein>
<sequence>MDALYFDTFGECAIDNSDPTDAHSDYSSCSEAEDTPCPRCLKTRGKLCRKCKLRLRARDESIENTKSSLELVSSQNSDRSDAPTMGRHLESLGLSKLQMPRSLTSDTLPIEYEDPVEVNVRETSHYTMWSDRGCRYNRRYGNESWDHSRYHEWNHTNYTEWSYGERHEWNENGSVEWRYTKYEEWHQRDYTENWPIRHQYRPKRYREHSHFVRGRALQPCQIRSMKPGIDRDEPRYMAEIWQYTSRKRTSNSRLVLYGMQSCGILTLPYGTRVYARQRKLYLINPADFLLFILLKWSVRICRSLVVTAFQLLWYGKLPDPVPEELD</sequence>
<feature type="compositionally biased region" description="Polar residues" evidence="1">
    <location>
        <begin position="65"/>
        <end position="77"/>
    </location>
</feature>
<comment type="caution">
    <text evidence="2">The sequence shown here is derived from an EMBL/GenBank/DDBJ whole genome shotgun (WGS) entry which is preliminary data.</text>
</comment>
<evidence type="ECO:0000313" key="3">
    <source>
        <dbReference type="Proteomes" id="UP001369815"/>
    </source>
</evidence>
<dbReference type="AlphaFoldDB" id="A0AAX6M8E7"/>
<organism evidence="2 3">
    <name type="scientific">Daldinia eschscholtzii</name>
    <dbReference type="NCBI Taxonomy" id="292717"/>
    <lineage>
        <taxon>Eukaryota</taxon>
        <taxon>Fungi</taxon>
        <taxon>Dikarya</taxon>
        <taxon>Ascomycota</taxon>
        <taxon>Pezizomycotina</taxon>
        <taxon>Sordariomycetes</taxon>
        <taxon>Xylariomycetidae</taxon>
        <taxon>Xylariales</taxon>
        <taxon>Hypoxylaceae</taxon>
        <taxon>Daldinia</taxon>
    </lineage>
</organism>
<dbReference type="EMBL" id="JBANMG010000009">
    <property type="protein sequence ID" value="KAK6948930.1"/>
    <property type="molecule type" value="Genomic_DNA"/>
</dbReference>
<evidence type="ECO:0000256" key="1">
    <source>
        <dbReference type="SAM" id="MobiDB-lite"/>
    </source>
</evidence>
<feature type="region of interest" description="Disordered" evidence="1">
    <location>
        <begin position="65"/>
        <end position="86"/>
    </location>
</feature>